<reference evidence="1 2" key="2">
    <citation type="submission" date="2016-12" db="EMBL/GenBank/DDBJ databases">
        <title>Draft Genome Sequence of Cystobacter ferrugineus Strain Cbfe23.</title>
        <authorList>
            <person name="Akbar S."/>
            <person name="Dowd S.E."/>
            <person name="Stevens D.C."/>
        </authorList>
    </citation>
    <scope>NUCLEOTIDE SEQUENCE [LARGE SCALE GENOMIC DNA]</scope>
    <source>
        <strain evidence="1 2">Cbfe23</strain>
    </source>
</reference>
<organism evidence="1 2">
    <name type="scientific">Cystobacter ferrugineus</name>
    <dbReference type="NCBI Taxonomy" id="83449"/>
    <lineage>
        <taxon>Bacteria</taxon>
        <taxon>Pseudomonadati</taxon>
        <taxon>Myxococcota</taxon>
        <taxon>Myxococcia</taxon>
        <taxon>Myxococcales</taxon>
        <taxon>Cystobacterineae</taxon>
        <taxon>Archangiaceae</taxon>
        <taxon>Cystobacter</taxon>
    </lineage>
</organism>
<reference evidence="2" key="1">
    <citation type="submission" date="2016-11" db="EMBL/GenBank/DDBJ databases">
        <authorList>
            <person name="Shukria A."/>
            <person name="Stevens D.C."/>
        </authorList>
    </citation>
    <scope>NUCLEOTIDE SEQUENCE [LARGE SCALE GENOMIC DNA]</scope>
    <source>
        <strain evidence="2">Cbfe23</strain>
    </source>
</reference>
<evidence type="ECO:0000313" key="2">
    <source>
        <dbReference type="Proteomes" id="UP000182229"/>
    </source>
</evidence>
<proteinExistence type="predicted"/>
<keyword evidence="2" id="KW-1185">Reference proteome</keyword>
<dbReference type="AlphaFoldDB" id="A0A1L9AY62"/>
<name>A0A1L9AY62_9BACT</name>
<accession>A0A1L9AY62</accession>
<evidence type="ECO:0000313" key="1">
    <source>
        <dbReference type="EMBL" id="OJH34944.1"/>
    </source>
</evidence>
<protein>
    <submittedName>
        <fullName evidence="1">Uncharacterized protein</fullName>
    </submittedName>
</protein>
<dbReference type="RefSeq" id="WP_071903998.1">
    <property type="nucleotide sequence ID" value="NZ_MPIN01000016.1"/>
</dbReference>
<sequence>MKQLLLDALIQAMDDPRYPPHVRTLLRTWVEVSFRFNEWYLAEVRHRDDEEPFYSMLGESLKTIKALDLAAERYLAHPEEGNNEESLLAALKESIRVRVMLPGDWTPKGS</sequence>
<comment type="caution">
    <text evidence="1">The sequence shown here is derived from an EMBL/GenBank/DDBJ whole genome shotgun (WGS) entry which is preliminary data.</text>
</comment>
<dbReference type="EMBL" id="MPIN01000016">
    <property type="protein sequence ID" value="OJH34944.1"/>
    <property type="molecule type" value="Genomic_DNA"/>
</dbReference>
<dbReference type="Proteomes" id="UP000182229">
    <property type="component" value="Unassembled WGS sequence"/>
</dbReference>
<gene>
    <name evidence="1" type="ORF">BON30_40895</name>
</gene>